<evidence type="ECO:0000259" key="20">
    <source>
        <dbReference type="Pfam" id="PF24621"/>
    </source>
</evidence>
<comment type="cofactor">
    <cofactor evidence="2">
        <name>NAD(+)</name>
        <dbReference type="ChEBI" id="CHEBI:57540"/>
    </cofactor>
</comment>
<dbReference type="NCBIfam" id="TIGR01357">
    <property type="entry name" value="aroB"/>
    <property type="match status" value="1"/>
</dbReference>
<keyword evidence="14" id="KW-0520">NAD</keyword>
<keyword evidence="9" id="KW-0963">Cytoplasm</keyword>
<evidence type="ECO:0000256" key="12">
    <source>
        <dbReference type="ARBA" id="ARBA00022741"/>
    </source>
</evidence>
<sequence length="337" mass="37873">MKLTVDVKHKTYDIILERGCLKTLDTYIDTTKRYFILTDTNIPQSLIDEVVAQCPNSTVYKVAPGEQSKSIQTFEDVCQACLDFHMSRKDTLIALGGGVIGDLGGFVAASYMRGIPFISIPTTTLSQIDSSIGGKTAINLGKVKNIIGSFYHPDLVLIDFDTLATLPKRHIQSGLVEALKAGLIHDKSIYEIFKQDDYEDHLDEIVYKALCMKKWVVEEDEKEVGLRKTLNFGHSIGHGIEAYYNLETYYHGECVGMGMLYFLDDDEVKKEVIKILEKMGLPTHADLDIDKVFDYITMDKKAHADTISIVKVREPGKSYIEEMSLSEVKAILERNPL</sequence>
<protein>
    <recommendedName>
        <fullName evidence="8 18">3-dehydroquinate synthase</fullName>
        <ecNumber evidence="7 18">4.2.3.4</ecNumber>
    </recommendedName>
</protein>
<dbReference type="PANTHER" id="PTHR43622:SF7">
    <property type="entry name" value="3-DEHYDROQUINATE SYNTHASE, CHLOROPLASTIC"/>
    <property type="match status" value="1"/>
</dbReference>
<evidence type="ECO:0000256" key="17">
    <source>
        <dbReference type="ARBA" id="ARBA00023285"/>
    </source>
</evidence>
<evidence type="ECO:0000256" key="18">
    <source>
        <dbReference type="NCBIfam" id="TIGR01357"/>
    </source>
</evidence>
<keyword evidence="16 21" id="KW-0456">Lyase</keyword>
<comment type="pathway">
    <text evidence="5">Metabolic intermediate biosynthesis; chorismate biosynthesis; chorismate from D-erythrose 4-phosphate and phosphoenolpyruvate: step 2/7.</text>
</comment>
<evidence type="ECO:0000256" key="7">
    <source>
        <dbReference type="ARBA" id="ARBA00013031"/>
    </source>
</evidence>
<dbReference type="EC" id="4.2.3.4" evidence="7 18"/>
<evidence type="ECO:0000256" key="3">
    <source>
        <dbReference type="ARBA" id="ARBA00001941"/>
    </source>
</evidence>
<keyword evidence="15" id="KW-0057">Aromatic amino acid biosynthesis</keyword>
<comment type="similarity">
    <text evidence="6">Belongs to the sugar phosphate cyclases superfamily. Dehydroquinate synthase family.</text>
</comment>
<dbReference type="Proteomes" id="UP001230220">
    <property type="component" value="Unassembled WGS sequence"/>
</dbReference>
<proteinExistence type="inferred from homology"/>
<comment type="catalytic activity">
    <reaction evidence="1">
        <text>7-phospho-2-dehydro-3-deoxy-D-arabino-heptonate = 3-dehydroquinate + phosphate</text>
        <dbReference type="Rhea" id="RHEA:21968"/>
        <dbReference type="ChEBI" id="CHEBI:32364"/>
        <dbReference type="ChEBI" id="CHEBI:43474"/>
        <dbReference type="ChEBI" id="CHEBI:58394"/>
        <dbReference type="EC" id="4.2.3.4"/>
    </reaction>
</comment>
<keyword evidence="12" id="KW-0547">Nucleotide-binding</keyword>
<dbReference type="Pfam" id="PF24621">
    <property type="entry name" value="DHQS_C"/>
    <property type="match status" value="1"/>
</dbReference>
<dbReference type="InterPro" id="IPR056179">
    <property type="entry name" value="DHQS_C"/>
</dbReference>
<dbReference type="InterPro" id="IPR016037">
    <property type="entry name" value="DHQ_synth_AroB"/>
</dbReference>
<evidence type="ECO:0000256" key="1">
    <source>
        <dbReference type="ARBA" id="ARBA00001393"/>
    </source>
</evidence>
<feature type="domain" description="3-dehydroquinate synthase N-terminal" evidence="19">
    <location>
        <begin position="61"/>
        <end position="172"/>
    </location>
</feature>
<dbReference type="EMBL" id="JAUSUR010000003">
    <property type="protein sequence ID" value="MDQ0361032.1"/>
    <property type="molecule type" value="Genomic_DNA"/>
</dbReference>
<keyword evidence="22" id="KW-1185">Reference proteome</keyword>
<dbReference type="CDD" id="cd08195">
    <property type="entry name" value="DHQS"/>
    <property type="match status" value="1"/>
</dbReference>
<dbReference type="SUPFAM" id="SSF56796">
    <property type="entry name" value="Dehydroquinate synthase-like"/>
    <property type="match status" value="1"/>
</dbReference>
<evidence type="ECO:0000313" key="22">
    <source>
        <dbReference type="Proteomes" id="UP001230220"/>
    </source>
</evidence>
<comment type="subcellular location">
    <subcellularLocation>
        <location evidence="4">Cytoplasm</location>
    </subcellularLocation>
</comment>
<evidence type="ECO:0000256" key="4">
    <source>
        <dbReference type="ARBA" id="ARBA00004496"/>
    </source>
</evidence>
<dbReference type="PANTHER" id="PTHR43622">
    <property type="entry name" value="3-DEHYDROQUINATE SYNTHASE"/>
    <property type="match status" value="1"/>
</dbReference>
<evidence type="ECO:0000256" key="9">
    <source>
        <dbReference type="ARBA" id="ARBA00022490"/>
    </source>
</evidence>
<dbReference type="InterPro" id="IPR030963">
    <property type="entry name" value="DHQ_synth_fam"/>
</dbReference>
<evidence type="ECO:0000256" key="5">
    <source>
        <dbReference type="ARBA" id="ARBA00004661"/>
    </source>
</evidence>
<evidence type="ECO:0000256" key="8">
    <source>
        <dbReference type="ARBA" id="ARBA00017684"/>
    </source>
</evidence>
<evidence type="ECO:0000256" key="10">
    <source>
        <dbReference type="ARBA" id="ARBA00022605"/>
    </source>
</evidence>
<dbReference type="InterPro" id="IPR050071">
    <property type="entry name" value="Dehydroquinate_synthase"/>
</dbReference>
<keyword evidence="11" id="KW-0479">Metal-binding</keyword>
<gene>
    <name evidence="21" type="ORF">J2S15_001779</name>
</gene>
<dbReference type="Pfam" id="PF01761">
    <property type="entry name" value="DHQ_synthase"/>
    <property type="match status" value="1"/>
</dbReference>
<evidence type="ECO:0000259" key="19">
    <source>
        <dbReference type="Pfam" id="PF01761"/>
    </source>
</evidence>
<dbReference type="Gene3D" id="3.40.50.1970">
    <property type="match status" value="1"/>
</dbReference>
<comment type="caution">
    <text evidence="21">The sequence shown here is derived from an EMBL/GenBank/DDBJ whole genome shotgun (WGS) entry which is preliminary data.</text>
</comment>
<reference evidence="21 22" key="1">
    <citation type="submission" date="2023-07" db="EMBL/GenBank/DDBJ databases">
        <title>Genomic Encyclopedia of Type Strains, Phase IV (KMG-IV): sequencing the most valuable type-strain genomes for metagenomic binning, comparative biology and taxonomic classification.</title>
        <authorList>
            <person name="Goeker M."/>
        </authorList>
    </citation>
    <scope>NUCLEOTIDE SEQUENCE [LARGE SCALE GENOMIC DNA]</scope>
    <source>
        <strain evidence="21 22">DSM 16784</strain>
    </source>
</reference>
<dbReference type="GO" id="GO:0003856">
    <property type="term" value="F:3-dehydroquinate synthase activity"/>
    <property type="evidence" value="ECO:0007669"/>
    <property type="project" value="UniProtKB-EC"/>
</dbReference>
<evidence type="ECO:0000256" key="14">
    <source>
        <dbReference type="ARBA" id="ARBA00023027"/>
    </source>
</evidence>
<dbReference type="InterPro" id="IPR030960">
    <property type="entry name" value="DHQS/DOIS_N"/>
</dbReference>
<feature type="domain" description="3-dehydroquinate synthase C-terminal" evidence="20">
    <location>
        <begin position="174"/>
        <end position="302"/>
    </location>
</feature>
<dbReference type="Gene3D" id="1.20.1090.10">
    <property type="entry name" value="Dehydroquinate synthase-like - alpha domain"/>
    <property type="match status" value="1"/>
</dbReference>
<name>A0ABU0E2A7_9FIRM</name>
<keyword evidence="13" id="KW-0862">Zinc</keyword>
<evidence type="ECO:0000256" key="15">
    <source>
        <dbReference type="ARBA" id="ARBA00023141"/>
    </source>
</evidence>
<organism evidence="21 22">
    <name type="scientific">Breznakia pachnodae</name>
    <dbReference type="NCBI Taxonomy" id="265178"/>
    <lineage>
        <taxon>Bacteria</taxon>
        <taxon>Bacillati</taxon>
        <taxon>Bacillota</taxon>
        <taxon>Erysipelotrichia</taxon>
        <taxon>Erysipelotrichales</taxon>
        <taxon>Erysipelotrichaceae</taxon>
        <taxon>Breznakia</taxon>
    </lineage>
</organism>
<evidence type="ECO:0000256" key="2">
    <source>
        <dbReference type="ARBA" id="ARBA00001911"/>
    </source>
</evidence>
<keyword evidence="10" id="KW-0028">Amino-acid biosynthesis</keyword>
<evidence type="ECO:0000256" key="11">
    <source>
        <dbReference type="ARBA" id="ARBA00022723"/>
    </source>
</evidence>
<dbReference type="RefSeq" id="WP_307407411.1">
    <property type="nucleotide sequence ID" value="NZ_JAUSUR010000003.1"/>
</dbReference>
<keyword evidence="17" id="KW-0170">Cobalt</keyword>
<evidence type="ECO:0000256" key="16">
    <source>
        <dbReference type="ARBA" id="ARBA00023239"/>
    </source>
</evidence>
<evidence type="ECO:0000256" key="13">
    <source>
        <dbReference type="ARBA" id="ARBA00022833"/>
    </source>
</evidence>
<comment type="cofactor">
    <cofactor evidence="3">
        <name>Co(2+)</name>
        <dbReference type="ChEBI" id="CHEBI:48828"/>
    </cofactor>
</comment>
<accession>A0ABU0E2A7</accession>
<dbReference type="PIRSF" id="PIRSF001455">
    <property type="entry name" value="DHQ_synth"/>
    <property type="match status" value="1"/>
</dbReference>
<evidence type="ECO:0000313" key="21">
    <source>
        <dbReference type="EMBL" id="MDQ0361032.1"/>
    </source>
</evidence>
<evidence type="ECO:0000256" key="6">
    <source>
        <dbReference type="ARBA" id="ARBA00005412"/>
    </source>
</evidence>